<proteinExistence type="inferred from homology"/>
<keyword evidence="7" id="KW-1185">Reference proteome</keyword>
<dbReference type="PROSITE" id="PS51969">
    <property type="entry name" value="CBM39"/>
    <property type="match status" value="1"/>
</dbReference>
<evidence type="ECO:0000259" key="4">
    <source>
        <dbReference type="PROSITE" id="PS51762"/>
    </source>
</evidence>
<dbReference type="AlphaFoldDB" id="A0A310SJF9"/>
<evidence type="ECO:0000313" key="6">
    <source>
        <dbReference type="EMBL" id="OAD55790.1"/>
    </source>
</evidence>
<sequence>MTKVKLMQTAEWPMKMHELISVMLKIQFKRSVEIYHSLINNSGMHVKIPESHLKQIKIQKVNINYEDGISLVAYHVKFNEDFNGLEAGAIARDIVKIRNGRWTYEDRTTRLKRGDRIYYWIHVVYDGLGYNLLDQQHVVTDFYQYDGTPVREADGNEIVCATPSNTKIFGNDTNFQLKRQNVCPGQLIFEENFDTLNTTRWTVIERFSDGPSYEFVVYMDNEDNVKVKDGILHITLTSLNDKYGQDFVRTGNLILEKCTGIAYTPECSRTPLGPFILPPIISGRLNTRSSFAFLYGRIQVRAKLPYGDWIYPCTYHYTFLITLESIDRHKTNITEYCDIIIALATGNPSLKSQNGQDLSGHILLGGAHVTDINQQSIKDNQLRLPNIISNTLWSSNYHVYDLEWRSGRISVKVDGEQYGEQQVPALYDTPVYVNLGLAVGGVTTFPDSCISGNYVKPWRNIGSKALYTFYLDEKNWIQSWRNADTGLHIDYVKIWAI</sequence>
<evidence type="ECO:0000313" key="7">
    <source>
        <dbReference type="Proteomes" id="UP000250275"/>
    </source>
</evidence>
<dbReference type="Pfam" id="PF15886">
    <property type="entry name" value="CBM39"/>
    <property type="match status" value="1"/>
</dbReference>
<dbReference type="PROSITE" id="PS51762">
    <property type="entry name" value="GH16_2"/>
    <property type="match status" value="1"/>
</dbReference>
<dbReference type="GO" id="GO:0030246">
    <property type="term" value="F:carbohydrate binding"/>
    <property type="evidence" value="ECO:0007669"/>
    <property type="project" value="InterPro"/>
</dbReference>
<protein>
    <submittedName>
        <fullName evidence="6">Beta-1,3-glucan-binding protein 1</fullName>
    </submittedName>
</protein>
<feature type="domain" description="GH16" evidence="4">
    <location>
        <begin position="143"/>
        <end position="497"/>
    </location>
</feature>
<comment type="similarity">
    <text evidence="1">Belongs to the insect beta-1,3-glucan binding protein family.</text>
</comment>
<dbReference type="Gene3D" id="2.60.40.2140">
    <property type="entry name" value="Beta-1,3-glucan-recognition protein, N-terminal domain"/>
    <property type="match status" value="1"/>
</dbReference>
<evidence type="ECO:0000256" key="2">
    <source>
        <dbReference type="ARBA" id="ARBA00022588"/>
    </source>
</evidence>
<dbReference type="GO" id="GO:0005975">
    <property type="term" value="P:carbohydrate metabolic process"/>
    <property type="evidence" value="ECO:0007669"/>
    <property type="project" value="InterPro"/>
</dbReference>
<dbReference type="InterPro" id="IPR050546">
    <property type="entry name" value="Glycosyl_Hydrlase_16"/>
</dbReference>
<dbReference type="PANTHER" id="PTHR10963:SF60">
    <property type="entry name" value="GRAM-NEGATIVE BACTERIA-BINDING PROTEIN 1-RELATED"/>
    <property type="match status" value="1"/>
</dbReference>
<gene>
    <name evidence="6" type="ORF">WN48_04320</name>
</gene>
<feature type="domain" description="CBM39" evidence="5">
    <location>
        <begin position="44"/>
        <end position="144"/>
    </location>
</feature>
<dbReference type="EMBL" id="KQ762518">
    <property type="protein sequence ID" value="OAD55790.1"/>
    <property type="molecule type" value="Genomic_DNA"/>
</dbReference>
<keyword evidence="2" id="KW-0399">Innate immunity</keyword>
<reference evidence="6 7" key="1">
    <citation type="submission" date="2015-07" db="EMBL/GenBank/DDBJ databases">
        <title>The genome of Eufriesea mexicana.</title>
        <authorList>
            <person name="Pan H."/>
            <person name="Kapheim K."/>
        </authorList>
    </citation>
    <scope>NUCLEOTIDE SEQUENCE [LARGE SCALE GENOMIC DNA]</scope>
    <source>
        <strain evidence="6">0111107269</strain>
        <tissue evidence="6">Whole body</tissue>
    </source>
</reference>
<dbReference type="Gene3D" id="2.60.120.200">
    <property type="match status" value="1"/>
</dbReference>
<dbReference type="PANTHER" id="PTHR10963">
    <property type="entry name" value="GLYCOSYL HYDROLASE-RELATED"/>
    <property type="match status" value="1"/>
</dbReference>
<evidence type="ECO:0000259" key="5">
    <source>
        <dbReference type="PROSITE" id="PS51969"/>
    </source>
</evidence>
<evidence type="ECO:0000256" key="1">
    <source>
        <dbReference type="ARBA" id="ARBA00008781"/>
    </source>
</evidence>
<dbReference type="OrthoDB" id="4781at2759"/>
<organism evidence="6 7">
    <name type="scientific">Eufriesea mexicana</name>
    <dbReference type="NCBI Taxonomy" id="516756"/>
    <lineage>
        <taxon>Eukaryota</taxon>
        <taxon>Metazoa</taxon>
        <taxon>Ecdysozoa</taxon>
        <taxon>Arthropoda</taxon>
        <taxon>Hexapoda</taxon>
        <taxon>Insecta</taxon>
        <taxon>Pterygota</taxon>
        <taxon>Neoptera</taxon>
        <taxon>Endopterygota</taxon>
        <taxon>Hymenoptera</taxon>
        <taxon>Apocrita</taxon>
        <taxon>Aculeata</taxon>
        <taxon>Apoidea</taxon>
        <taxon>Anthophila</taxon>
        <taxon>Apidae</taxon>
        <taxon>Eufriesea</taxon>
    </lineage>
</organism>
<dbReference type="SUPFAM" id="SSF49899">
    <property type="entry name" value="Concanavalin A-like lectins/glucanases"/>
    <property type="match status" value="1"/>
</dbReference>
<dbReference type="InterPro" id="IPR013320">
    <property type="entry name" value="ConA-like_dom_sf"/>
</dbReference>
<evidence type="ECO:0000256" key="3">
    <source>
        <dbReference type="ARBA" id="ARBA00022859"/>
    </source>
</evidence>
<dbReference type="InterPro" id="IPR031756">
    <property type="entry name" value="BGBP_N"/>
</dbReference>
<dbReference type="Proteomes" id="UP000250275">
    <property type="component" value="Unassembled WGS sequence"/>
</dbReference>
<dbReference type="GO" id="GO:0045087">
    <property type="term" value="P:innate immune response"/>
    <property type="evidence" value="ECO:0007669"/>
    <property type="project" value="UniProtKB-KW"/>
</dbReference>
<accession>A0A310SJF9</accession>
<name>A0A310SJF9_9HYME</name>
<dbReference type="GO" id="GO:0004553">
    <property type="term" value="F:hydrolase activity, hydrolyzing O-glycosyl compounds"/>
    <property type="evidence" value="ECO:0007669"/>
    <property type="project" value="InterPro"/>
</dbReference>
<keyword evidence="3" id="KW-0391">Immunity</keyword>
<dbReference type="InterPro" id="IPR000757">
    <property type="entry name" value="Beta-glucanase-like"/>
</dbReference>
<dbReference type="InterPro" id="IPR043030">
    <property type="entry name" value="BGBP_N_sf"/>
</dbReference>